<accession>A0A927CFN0</accession>
<feature type="signal peptide" evidence="1">
    <location>
        <begin position="1"/>
        <end position="21"/>
    </location>
</feature>
<dbReference type="Proteomes" id="UP000639396">
    <property type="component" value="Unassembled WGS sequence"/>
</dbReference>
<dbReference type="Pfam" id="PF01547">
    <property type="entry name" value="SBP_bac_1"/>
    <property type="match status" value="1"/>
</dbReference>
<organism evidence="2 3">
    <name type="scientific">Paenibacillus oceani</name>
    <dbReference type="NCBI Taxonomy" id="2772510"/>
    <lineage>
        <taxon>Bacteria</taxon>
        <taxon>Bacillati</taxon>
        <taxon>Bacillota</taxon>
        <taxon>Bacilli</taxon>
        <taxon>Bacillales</taxon>
        <taxon>Paenibacillaceae</taxon>
        <taxon>Paenibacillus</taxon>
    </lineage>
</organism>
<dbReference type="Gene3D" id="3.40.190.10">
    <property type="entry name" value="Periplasmic binding protein-like II"/>
    <property type="match status" value="1"/>
</dbReference>
<gene>
    <name evidence="2" type="ORF">IDH45_32425</name>
</gene>
<comment type="caution">
    <text evidence="2">The sequence shown here is derived from an EMBL/GenBank/DDBJ whole genome shotgun (WGS) entry which is preliminary data.</text>
</comment>
<dbReference type="PANTHER" id="PTHR43649:SF12">
    <property type="entry name" value="DIACETYLCHITOBIOSE BINDING PROTEIN DASA"/>
    <property type="match status" value="1"/>
</dbReference>
<evidence type="ECO:0000256" key="1">
    <source>
        <dbReference type="SAM" id="SignalP"/>
    </source>
</evidence>
<proteinExistence type="predicted"/>
<dbReference type="AlphaFoldDB" id="A0A927CFN0"/>
<dbReference type="InterPro" id="IPR050490">
    <property type="entry name" value="Bact_solute-bd_prot1"/>
</dbReference>
<feature type="chain" id="PRO_5039520822" evidence="1">
    <location>
        <begin position="22"/>
        <end position="440"/>
    </location>
</feature>
<reference evidence="2" key="1">
    <citation type="submission" date="2020-09" db="EMBL/GenBank/DDBJ databases">
        <title>A novel bacterium of genus Paenibacillus, isolated from South China Sea.</title>
        <authorList>
            <person name="Huang H."/>
            <person name="Mo K."/>
            <person name="Hu Y."/>
        </authorList>
    </citation>
    <scope>NUCLEOTIDE SEQUENCE</scope>
    <source>
        <strain evidence="2">IB182363</strain>
    </source>
</reference>
<evidence type="ECO:0000313" key="2">
    <source>
        <dbReference type="EMBL" id="MBD2866685.1"/>
    </source>
</evidence>
<keyword evidence="1" id="KW-0732">Signal</keyword>
<sequence length="440" mass="49178">MKRGTGKTVAISLLTALLVSACGGNADKGAGNQQPVNDKGAAEVKETSYPPAKLVIYSTSGWTEEVFNERFGNAIKAKFPQHTFEYIQWKNGTRYPDLIASKQEIDIVWESIAKFASGPLAFNMQMDMTELMKTHKVDTSRIEPTLMDLMREMSGGKMYALPVQNNTTVLYYNKDIFDKFGVSYPKNGMTWDEVFELNKRLTRTDGNVQYVGLAMQHYFPTNSLSLGYVDLKTEKPTISSEKWRSLYEVYGKLAEPQGYKDKIRAGKKIPEVISFVKDKDVAMLAALANTHMTQDMSSMNWDVVSMPVFKEAPQSGPQGYPTYFGVSAISKNKDQSMEVIKYLISDEFQLSVSKTGALPVVNTKEIKDAFAKDTNFSSKNVKVAFYEKFAPIAPKTIYDPGVESAYNKNIISYALGEMDLNTLLRQAEEAASKSIADQKK</sequence>
<protein>
    <submittedName>
        <fullName evidence="2">Extracellular solute-binding protein</fullName>
    </submittedName>
</protein>
<dbReference type="PANTHER" id="PTHR43649">
    <property type="entry name" value="ARABINOSE-BINDING PROTEIN-RELATED"/>
    <property type="match status" value="1"/>
</dbReference>
<keyword evidence="3" id="KW-1185">Reference proteome</keyword>
<dbReference type="InterPro" id="IPR006059">
    <property type="entry name" value="SBP"/>
</dbReference>
<dbReference type="SUPFAM" id="SSF53850">
    <property type="entry name" value="Periplasmic binding protein-like II"/>
    <property type="match status" value="1"/>
</dbReference>
<dbReference type="EMBL" id="JACXJA010000066">
    <property type="protein sequence ID" value="MBD2866685.1"/>
    <property type="molecule type" value="Genomic_DNA"/>
</dbReference>
<name>A0A927CFN0_9BACL</name>
<evidence type="ECO:0000313" key="3">
    <source>
        <dbReference type="Proteomes" id="UP000639396"/>
    </source>
</evidence>
<dbReference type="RefSeq" id="WP_190932300.1">
    <property type="nucleotide sequence ID" value="NZ_JACXJA010000066.1"/>
</dbReference>
<dbReference type="PROSITE" id="PS51257">
    <property type="entry name" value="PROKAR_LIPOPROTEIN"/>
    <property type="match status" value="1"/>
</dbReference>